<evidence type="ECO:0000313" key="2">
    <source>
        <dbReference type="Proteomes" id="UP001470230"/>
    </source>
</evidence>
<accession>A0ABR2K5X5</accession>
<comment type="caution">
    <text evidence="1">The sequence shown here is derived from an EMBL/GenBank/DDBJ whole genome shotgun (WGS) entry which is preliminary data.</text>
</comment>
<dbReference type="EMBL" id="JAPFFF010000007">
    <property type="protein sequence ID" value="KAK8885902.1"/>
    <property type="molecule type" value="Genomic_DNA"/>
</dbReference>
<name>A0ABR2K5X5_9EUKA</name>
<reference evidence="1 2" key="1">
    <citation type="submission" date="2024-04" db="EMBL/GenBank/DDBJ databases">
        <title>Tritrichomonas musculus Genome.</title>
        <authorList>
            <person name="Alves-Ferreira E."/>
            <person name="Grigg M."/>
            <person name="Lorenzi H."/>
            <person name="Galac M."/>
        </authorList>
    </citation>
    <scope>NUCLEOTIDE SEQUENCE [LARGE SCALE GENOMIC DNA]</scope>
    <source>
        <strain evidence="1 2">EAF2021</strain>
    </source>
</reference>
<proteinExistence type="predicted"/>
<organism evidence="1 2">
    <name type="scientific">Tritrichomonas musculus</name>
    <dbReference type="NCBI Taxonomy" id="1915356"/>
    <lineage>
        <taxon>Eukaryota</taxon>
        <taxon>Metamonada</taxon>
        <taxon>Parabasalia</taxon>
        <taxon>Tritrichomonadida</taxon>
        <taxon>Tritrichomonadidae</taxon>
        <taxon>Tritrichomonas</taxon>
    </lineage>
</organism>
<gene>
    <name evidence="1" type="ORF">M9Y10_041359</name>
</gene>
<dbReference type="Proteomes" id="UP001470230">
    <property type="component" value="Unassembled WGS sequence"/>
</dbReference>
<sequence length="70" mass="8246">MSLFRSEEEEKAYENNMTNCPFPVFFVLPSQEPYIRKRLAQAHRLEMLSLIKNADKTNVELQDNKQSQAK</sequence>
<evidence type="ECO:0000313" key="1">
    <source>
        <dbReference type="EMBL" id="KAK8885902.1"/>
    </source>
</evidence>
<keyword evidence="2" id="KW-1185">Reference proteome</keyword>
<protein>
    <submittedName>
        <fullName evidence="1">Uncharacterized protein</fullName>
    </submittedName>
</protein>